<sequence>MEFTKSTTNCNEVFRKIEQDILTGELECGDKLPTERDMAASMSLSRSSVREGLKALEIMGILESRQGGGNYITQHPENTINNTLCIMFALSKGKLDDLLQLRKVLEMEACKYIVRNVPDPAILQLEASMVPPQAHMENGKELSVELLTAYDSNFHMALLDLSDNILYKYLYQTLFVLIQQYFQGMAEVTYEKAEYQKTYEEHLAILTALKKRDEKLLEEMIETHIRIDETYRESLPRHTKMGISI</sequence>
<dbReference type="OrthoDB" id="9799482at2"/>
<dbReference type="SUPFAM" id="SSF46785">
    <property type="entry name" value="Winged helix' DNA-binding domain"/>
    <property type="match status" value="1"/>
</dbReference>
<keyword evidence="1" id="KW-0805">Transcription regulation</keyword>
<dbReference type="PANTHER" id="PTHR43537">
    <property type="entry name" value="TRANSCRIPTIONAL REGULATOR, GNTR FAMILY"/>
    <property type="match status" value="1"/>
</dbReference>
<dbReference type="PROSITE" id="PS50949">
    <property type="entry name" value="HTH_GNTR"/>
    <property type="match status" value="1"/>
</dbReference>
<dbReference type="GO" id="GO:0003677">
    <property type="term" value="F:DNA binding"/>
    <property type="evidence" value="ECO:0007669"/>
    <property type="project" value="UniProtKB-KW"/>
</dbReference>
<evidence type="ECO:0000313" key="5">
    <source>
        <dbReference type="EMBL" id="SHE34616.1"/>
    </source>
</evidence>
<evidence type="ECO:0000256" key="3">
    <source>
        <dbReference type="ARBA" id="ARBA00023163"/>
    </source>
</evidence>
<dbReference type="InterPro" id="IPR036388">
    <property type="entry name" value="WH-like_DNA-bd_sf"/>
</dbReference>
<proteinExistence type="predicted"/>
<dbReference type="RefSeq" id="WP_072848366.1">
    <property type="nucleotide sequence ID" value="NZ_FQVI01000001.1"/>
</dbReference>
<organism evidence="5 6">
    <name type="scientific">Lactonifactor longoviformis DSM 17459</name>
    <dbReference type="NCBI Taxonomy" id="1122155"/>
    <lineage>
        <taxon>Bacteria</taxon>
        <taxon>Bacillati</taxon>
        <taxon>Bacillota</taxon>
        <taxon>Clostridia</taxon>
        <taxon>Eubacteriales</taxon>
        <taxon>Clostridiaceae</taxon>
        <taxon>Lactonifactor</taxon>
    </lineage>
</organism>
<dbReference type="Gene3D" id="1.20.120.530">
    <property type="entry name" value="GntR ligand-binding domain-like"/>
    <property type="match status" value="1"/>
</dbReference>
<dbReference type="PANTHER" id="PTHR43537:SF5">
    <property type="entry name" value="UXU OPERON TRANSCRIPTIONAL REGULATOR"/>
    <property type="match status" value="1"/>
</dbReference>
<dbReference type="SUPFAM" id="SSF48008">
    <property type="entry name" value="GntR ligand-binding domain-like"/>
    <property type="match status" value="1"/>
</dbReference>
<accession>A0A1M4SQY6</accession>
<dbReference type="SMART" id="SM00345">
    <property type="entry name" value="HTH_GNTR"/>
    <property type="match status" value="1"/>
</dbReference>
<dbReference type="EMBL" id="FQVI01000001">
    <property type="protein sequence ID" value="SHE34616.1"/>
    <property type="molecule type" value="Genomic_DNA"/>
</dbReference>
<name>A0A1M4SQY6_9CLOT</name>
<keyword evidence="5" id="KW-0670">Pyruvate</keyword>
<feature type="domain" description="HTH gntR-type" evidence="4">
    <location>
        <begin position="7"/>
        <end position="75"/>
    </location>
</feature>
<keyword evidence="3" id="KW-0804">Transcription</keyword>
<dbReference type="STRING" id="1122155.SAMN02745158_00220"/>
<dbReference type="InterPro" id="IPR000524">
    <property type="entry name" value="Tscrpt_reg_HTH_GntR"/>
</dbReference>
<dbReference type="InterPro" id="IPR036390">
    <property type="entry name" value="WH_DNA-bd_sf"/>
</dbReference>
<keyword evidence="6" id="KW-1185">Reference proteome</keyword>
<dbReference type="AlphaFoldDB" id="A0A1M4SQY6"/>
<evidence type="ECO:0000313" key="6">
    <source>
        <dbReference type="Proteomes" id="UP000184245"/>
    </source>
</evidence>
<evidence type="ECO:0000256" key="1">
    <source>
        <dbReference type="ARBA" id="ARBA00023015"/>
    </source>
</evidence>
<dbReference type="CDD" id="cd07377">
    <property type="entry name" value="WHTH_GntR"/>
    <property type="match status" value="1"/>
</dbReference>
<dbReference type="Pfam" id="PF00392">
    <property type="entry name" value="GntR"/>
    <property type="match status" value="1"/>
</dbReference>
<protein>
    <submittedName>
        <fullName evidence="5">GntR family transcriptional regulator, transcriptional repressor for pyruvate dehydrogenase complex</fullName>
    </submittedName>
</protein>
<dbReference type="InterPro" id="IPR011711">
    <property type="entry name" value="GntR_C"/>
</dbReference>
<evidence type="ECO:0000259" key="4">
    <source>
        <dbReference type="PROSITE" id="PS50949"/>
    </source>
</evidence>
<dbReference type="SMART" id="SM00895">
    <property type="entry name" value="FCD"/>
    <property type="match status" value="1"/>
</dbReference>
<dbReference type="Pfam" id="PF07729">
    <property type="entry name" value="FCD"/>
    <property type="match status" value="1"/>
</dbReference>
<reference evidence="5 6" key="1">
    <citation type="submission" date="2016-11" db="EMBL/GenBank/DDBJ databases">
        <authorList>
            <person name="Jaros S."/>
            <person name="Januszkiewicz K."/>
            <person name="Wedrychowicz H."/>
        </authorList>
    </citation>
    <scope>NUCLEOTIDE SEQUENCE [LARGE SCALE GENOMIC DNA]</scope>
    <source>
        <strain evidence="5 6">DSM 17459</strain>
    </source>
</reference>
<dbReference type="GO" id="GO:0003700">
    <property type="term" value="F:DNA-binding transcription factor activity"/>
    <property type="evidence" value="ECO:0007669"/>
    <property type="project" value="InterPro"/>
</dbReference>
<gene>
    <name evidence="5" type="ORF">SAMN02745158_00220</name>
</gene>
<dbReference type="Proteomes" id="UP000184245">
    <property type="component" value="Unassembled WGS sequence"/>
</dbReference>
<evidence type="ECO:0000256" key="2">
    <source>
        <dbReference type="ARBA" id="ARBA00023125"/>
    </source>
</evidence>
<dbReference type="Gene3D" id="1.10.10.10">
    <property type="entry name" value="Winged helix-like DNA-binding domain superfamily/Winged helix DNA-binding domain"/>
    <property type="match status" value="1"/>
</dbReference>
<dbReference type="PRINTS" id="PR00035">
    <property type="entry name" value="HTHGNTR"/>
</dbReference>
<keyword evidence="2" id="KW-0238">DNA-binding</keyword>
<dbReference type="InterPro" id="IPR008920">
    <property type="entry name" value="TF_FadR/GntR_C"/>
</dbReference>